<gene>
    <name evidence="1" type="ORF">LOY88_006886</name>
</gene>
<comment type="caution">
    <text evidence="1">The sequence shown here is derived from an EMBL/GenBank/DDBJ whole genome shotgun (WGS) entry which is preliminary data.</text>
</comment>
<organism evidence="1">
    <name type="scientific">Ophidiomyces ophidiicola</name>
    <dbReference type="NCBI Taxonomy" id="1387563"/>
    <lineage>
        <taxon>Eukaryota</taxon>
        <taxon>Fungi</taxon>
        <taxon>Dikarya</taxon>
        <taxon>Ascomycota</taxon>
        <taxon>Pezizomycotina</taxon>
        <taxon>Eurotiomycetes</taxon>
        <taxon>Eurotiomycetidae</taxon>
        <taxon>Onygenales</taxon>
        <taxon>Onygenaceae</taxon>
        <taxon>Ophidiomyces</taxon>
    </lineage>
</organism>
<protein>
    <submittedName>
        <fullName evidence="1">Uncharacterized protein</fullName>
    </submittedName>
</protein>
<proteinExistence type="predicted"/>
<sequence length="605" mass="64911">MRLSMSSSSAALPSSSGSCTLLRAVCHALLLLPSLAGAQNAYPSGMRTETPPSGSLQYILQSQQFATNPILLLGLVESMARPPSQNFTIHGVLKSVNRENINQLGGSDIVMVSCDEFAQPNNLKVKDTLKTIMTRSPTPAAMILYSMQLDRCQYKADDALPAYPNIFTITRVTTSQAVQRKLEASSGGTSSIEVSQPSTVINGDLEHKDPSRPIEKSTQNSSSTPSTSVAMIILYSVTGVVTLLFLSVIVTGAIRAHRHPERYGPRDAVGRPRQSRAKGIARAMLETLPIVKFGDLDDHPAGQQRGDGKTKRGDEEMGDAQHPEMAAKERPSEDSSAFSVKNVEHQAASTEQANVGAPASRAASPGAGPAGAATATATATADAALGCPICTEDFEKGQDVRLLPCDHKFHPECIDPWLVNVSGTCPLCRIDLHPPSEDEEEDGYYDDDGHFHPREPDPNDANHNHNRNNNDAAAATEGDGEPAPAPRTSGDSSTTTAPDQPAAPRRAARRARPRRRSLATYIQSTINAIPLSDATLEERLDAVRRLRTAHNNNTNSQTGDNNNASAAGAIGPSSSSADHNNRRSRRFSQMLIGFRVRTRRHGEEA</sequence>
<accession>A0ACB8UM03</accession>
<reference evidence="1" key="1">
    <citation type="journal article" date="2022" name="bioRxiv">
        <title>Population genetic analysis of Ophidiomyces ophidiicola, the causative agent of snake fungal disease, indicates recent introductions to the USA.</title>
        <authorList>
            <person name="Ladner J.T."/>
            <person name="Palmer J.M."/>
            <person name="Ettinger C.L."/>
            <person name="Stajich J.E."/>
            <person name="Farrell T.M."/>
            <person name="Glorioso B.M."/>
            <person name="Lawson B."/>
            <person name="Price S.J."/>
            <person name="Stengle A.G."/>
            <person name="Grear D.A."/>
            <person name="Lorch J.M."/>
        </authorList>
    </citation>
    <scope>NUCLEOTIDE SEQUENCE</scope>
    <source>
        <strain evidence="1">NWHC 24266-5</strain>
    </source>
</reference>
<evidence type="ECO:0000313" key="1">
    <source>
        <dbReference type="EMBL" id="KAI2380889.1"/>
    </source>
</evidence>
<feature type="non-terminal residue" evidence="1">
    <location>
        <position position="605"/>
    </location>
</feature>
<name>A0ACB8UM03_9EURO</name>
<dbReference type="EMBL" id="JALBCA010000282">
    <property type="protein sequence ID" value="KAI2380889.1"/>
    <property type="molecule type" value="Genomic_DNA"/>
</dbReference>